<evidence type="ECO:0000313" key="1">
    <source>
        <dbReference type="EMBL" id="GEP73186.1"/>
    </source>
</evidence>
<comment type="caution">
    <text evidence="1">The sequence shown here is derived from an EMBL/GenBank/DDBJ whole genome shotgun (WGS) entry which is preliminary data.</text>
</comment>
<dbReference type="STRING" id="1423795.FD12_GL002654"/>
<name>A0A512PPP7_9LACO</name>
<dbReference type="RefSeq" id="WP_054748511.1">
    <property type="nucleotide sequence ID" value="NZ_BKAM01000055.1"/>
</dbReference>
<accession>A0A512PPP7</accession>
<proteinExistence type="predicted"/>
<protein>
    <submittedName>
        <fullName evidence="1">Uncharacterized protein</fullName>
    </submittedName>
</protein>
<dbReference type="Gene3D" id="1.10.1220.10">
    <property type="entry name" value="Met repressor-like"/>
    <property type="match status" value="1"/>
</dbReference>
<dbReference type="Proteomes" id="UP000321569">
    <property type="component" value="Unassembled WGS sequence"/>
</dbReference>
<sequence length="98" mass="10836">MASAKTKPRINVRIDPDIKEKAESQLKKQGLTISEFVRATLTSVANEGLPEHFMIPNQETMAGIKEAIETIQGKTDLPGTDDPKKLLEMLLSDDDKTN</sequence>
<dbReference type="GO" id="GO:0006355">
    <property type="term" value="P:regulation of DNA-templated transcription"/>
    <property type="evidence" value="ECO:0007669"/>
    <property type="project" value="InterPro"/>
</dbReference>
<reference evidence="1 2" key="1">
    <citation type="submission" date="2019-07" db="EMBL/GenBank/DDBJ databases">
        <title>Whole genome shotgun sequence of Lactobacillus rapi NBRC 109618.</title>
        <authorList>
            <person name="Hosoyama A."/>
            <person name="Uohara A."/>
            <person name="Ohji S."/>
            <person name="Ichikawa N."/>
        </authorList>
    </citation>
    <scope>NUCLEOTIDE SEQUENCE [LARGE SCALE GENOMIC DNA]</scope>
    <source>
        <strain evidence="1 2">NBRC 109618</strain>
    </source>
</reference>
<evidence type="ECO:0000313" key="2">
    <source>
        <dbReference type="Proteomes" id="UP000321569"/>
    </source>
</evidence>
<organism evidence="1 2">
    <name type="scientific">Lentilactobacillus rapi</name>
    <dbReference type="NCBI Taxonomy" id="481723"/>
    <lineage>
        <taxon>Bacteria</taxon>
        <taxon>Bacillati</taxon>
        <taxon>Bacillota</taxon>
        <taxon>Bacilli</taxon>
        <taxon>Lactobacillales</taxon>
        <taxon>Lactobacillaceae</taxon>
        <taxon>Lentilactobacillus</taxon>
    </lineage>
</organism>
<dbReference type="Pfam" id="PF04221">
    <property type="entry name" value="RelB"/>
    <property type="match status" value="1"/>
</dbReference>
<dbReference type="InterPro" id="IPR007337">
    <property type="entry name" value="RelB/DinJ"/>
</dbReference>
<dbReference type="InterPro" id="IPR013321">
    <property type="entry name" value="Arc_rbn_hlx_hlx"/>
</dbReference>
<dbReference type="EMBL" id="BKAM01000055">
    <property type="protein sequence ID" value="GEP73186.1"/>
    <property type="molecule type" value="Genomic_DNA"/>
</dbReference>
<gene>
    <name evidence="1" type="ORF">LRA02_20540</name>
</gene>
<dbReference type="AlphaFoldDB" id="A0A512PPP7"/>